<dbReference type="Proteomes" id="UP000290288">
    <property type="component" value="Unassembled WGS sequence"/>
</dbReference>
<feature type="region of interest" description="Disordered" evidence="1">
    <location>
        <begin position="134"/>
        <end position="193"/>
    </location>
</feature>
<evidence type="ECO:0000256" key="1">
    <source>
        <dbReference type="SAM" id="MobiDB-lite"/>
    </source>
</evidence>
<feature type="region of interest" description="Disordered" evidence="1">
    <location>
        <begin position="343"/>
        <end position="377"/>
    </location>
</feature>
<evidence type="ECO:0008006" key="4">
    <source>
        <dbReference type="Google" id="ProtNLM"/>
    </source>
</evidence>
<comment type="caution">
    <text evidence="2">The sequence shown here is derived from an EMBL/GenBank/DDBJ whole genome shotgun (WGS) entry which is preliminary data.</text>
</comment>
<proteinExistence type="predicted"/>
<feature type="compositionally biased region" description="Acidic residues" evidence="1">
    <location>
        <begin position="647"/>
        <end position="656"/>
    </location>
</feature>
<gene>
    <name evidence="2" type="ORF">EST38_g10880</name>
</gene>
<dbReference type="AlphaFoldDB" id="A0A4Q2D6B4"/>
<dbReference type="EMBL" id="SDEE01000616">
    <property type="protein sequence ID" value="RXW14973.1"/>
    <property type="molecule type" value="Genomic_DNA"/>
</dbReference>
<accession>A0A4Q2D6B4</accession>
<feature type="compositionally biased region" description="Pro residues" evidence="1">
    <location>
        <begin position="169"/>
        <end position="187"/>
    </location>
</feature>
<feature type="region of interest" description="Disordered" evidence="1">
    <location>
        <begin position="584"/>
        <end position="730"/>
    </location>
</feature>
<sequence length="730" mass="80332">MSALPSSSKHVYGTRGKDDPWASQPTLEVYPALGSVFNSLKPALARTTPLPTNPAIRLRLAQLIVNGNDKLCAAAGDSRVAANDDFLSFRHALSHLLHELHPATYDTYRWKWDWLTNVPYTQPFFGFQDSSSSMIPPAAVPPPPPPPPPPKMTAPPQAPLVAGPSTQTRPPPIVPPRAVPNTRPPQDPSQMEGLYRLPTPVSADSDSHPFGVVLGWNPQLPTYLVENWSREVAGQVTKPPHGAVGKVEKTADPQPPTESEEEVPRPQKVLVKRKLGKKEKPSRPLYWLHQDEQPLPPHLPGQETSVDDHGRQLPCPNSFREYLLPDEQRSFSVSARPKSVLAPSHLLPPFGLKPRSDIKRKQKSDSHPKVKPPQRLPVYGKGPLFQQGHLLAELQAPLLEGYAPPDWVRPPCGSCAASGIKCTGGDFLHGVRCDNCNDQKKPCGFDLSIPRMTSLSALSAAADAAPERISSLIVDSLMLRGMTRVAFALAEDQYKLLEAKMGTLSLILSRVYSDEGDAGLRRYFHDIEALQNLLEFSRHVPLDTPMLYPRRASTSTMGITQEEYTWTTTFDEGEVDEYLSSLKKDLHRKSSPPEERSSEVAEGSNPLTKPAEVTPSPVPGRVDSLFGSPHEPSPLLPKKRRRVIIEPSEDSSDEQAENAGSGVQTPPPASPPAGRSRLLSSSPPLHPVNPLIGAASRYPAPPPNLSTKEKRQWRKLVKRSEEPRKKRRTD</sequence>
<evidence type="ECO:0000313" key="3">
    <source>
        <dbReference type="Proteomes" id="UP000290288"/>
    </source>
</evidence>
<dbReference type="OrthoDB" id="3082058at2759"/>
<organism evidence="2 3">
    <name type="scientific">Candolleomyces aberdarensis</name>
    <dbReference type="NCBI Taxonomy" id="2316362"/>
    <lineage>
        <taxon>Eukaryota</taxon>
        <taxon>Fungi</taxon>
        <taxon>Dikarya</taxon>
        <taxon>Basidiomycota</taxon>
        <taxon>Agaricomycotina</taxon>
        <taxon>Agaricomycetes</taxon>
        <taxon>Agaricomycetidae</taxon>
        <taxon>Agaricales</taxon>
        <taxon>Agaricineae</taxon>
        <taxon>Psathyrellaceae</taxon>
        <taxon>Candolleomyces</taxon>
    </lineage>
</organism>
<feature type="compositionally biased region" description="Basic and acidic residues" evidence="1">
    <location>
        <begin position="718"/>
        <end position="730"/>
    </location>
</feature>
<keyword evidence="3" id="KW-1185">Reference proteome</keyword>
<feature type="compositionally biased region" description="Low complexity" evidence="1">
    <location>
        <begin position="672"/>
        <end position="691"/>
    </location>
</feature>
<evidence type="ECO:0000313" key="2">
    <source>
        <dbReference type="EMBL" id="RXW14973.1"/>
    </source>
</evidence>
<name>A0A4Q2D6B4_9AGAR</name>
<feature type="compositionally biased region" description="Pro residues" evidence="1">
    <location>
        <begin position="138"/>
        <end position="158"/>
    </location>
</feature>
<feature type="compositionally biased region" description="Basic and acidic residues" evidence="1">
    <location>
        <begin position="354"/>
        <end position="368"/>
    </location>
</feature>
<protein>
    <recommendedName>
        <fullName evidence="4">Zn(2)-C6 fungal-type domain-containing protein</fullName>
    </recommendedName>
</protein>
<feature type="region of interest" description="Disordered" evidence="1">
    <location>
        <begin position="236"/>
        <end position="318"/>
    </location>
</feature>
<reference evidence="2 3" key="1">
    <citation type="submission" date="2019-01" db="EMBL/GenBank/DDBJ databases">
        <title>Draft genome sequence of Psathyrella aberdarensis IHI B618.</title>
        <authorList>
            <person name="Buettner E."/>
            <person name="Kellner H."/>
        </authorList>
    </citation>
    <scope>NUCLEOTIDE SEQUENCE [LARGE SCALE GENOMIC DNA]</scope>
    <source>
        <strain evidence="2 3">IHI B618</strain>
    </source>
</reference>